<keyword evidence="4 5" id="KW-0472">Membrane</keyword>
<dbReference type="PANTHER" id="PTHR11785:SF348">
    <property type="entry name" value="ASC-TYPE AMINO ACID TRANSPORTER 2"/>
    <property type="match status" value="1"/>
</dbReference>
<dbReference type="InterPro" id="IPR002293">
    <property type="entry name" value="AA/rel_permease1"/>
</dbReference>
<dbReference type="Proteomes" id="UP001162483">
    <property type="component" value="Unassembled WGS sequence"/>
</dbReference>
<name>A0ABN9EMU5_9NEOB</name>
<keyword evidence="7" id="KW-1185">Reference proteome</keyword>
<dbReference type="InterPro" id="IPR050598">
    <property type="entry name" value="AminoAcid_Transporter"/>
</dbReference>
<evidence type="ECO:0000256" key="5">
    <source>
        <dbReference type="SAM" id="Phobius"/>
    </source>
</evidence>
<dbReference type="PANTHER" id="PTHR11785">
    <property type="entry name" value="AMINO ACID TRANSPORTER"/>
    <property type="match status" value="1"/>
</dbReference>
<evidence type="ECO:0000256" key="3">
    <source>
        <dbReference type="ARBA" id="ARBA00022989"/>
    </source>
</evidence>
<evidence type="ECO:0000256" key="4">
    <source>
        <dbReference type="ARBA" id="ARBA00023136"/>
    </source>
</evidence>
<dbReference type="Gene3D" id="1.20.1740.10">
    <property type="entry name" value="Amino acid/polyamine transporter I"/>
    <property type="match status" value="1"/>
</dbReference>
<protein>
    <recommendedName>
        <fullName evidence="8">Amino acid transporter</fullName>
    </recommendedName>
</protein>
<evidence type="ECO:0008006" key="8">
    <source>
        <dbReference type="Google" id="ProtNLM"/>
    </source>
</evidence>
<gene>
    <name evidence="6" type="ORF">SPARVUS_LOCUS10162207</name>
</gene>
<evidence type="ECO:0000256" key="2">
    <source>
        <dbReference type="ARBA" id="ARBA00022692"/>
    </source>
</evidence>
<keyword evidence="3 5" id="KW-1133">Transmembrane helix</keyword>
<dbReference type="Pfam" id="PF13520">
    <property type="entry name" value="AA_permease_2"/>
    <property type="match status" value="1"/>
</dbReference>
<reference evidence="6" key="1">
    <citation type="submission" date="2023-05" db="EMBL/GenBank/DDBJ databases">
        <authorList>
            <person name="Stuckert A."/>
        </authorList>
    </citation>
    <scope>NUCLEOTIDE SEQUENCE</scope>
</reference>
<accession>A0ABN9EMU5</accession>
<sequence>MDSMWIISMIGALCYAELGTTFPSSGGEYYYIKRALGSIPAYIFLWCSVIFLRPAVITVQALMFAEYTTQPFFPACSSPEAIKKTHSYLSDFNCRDH</sequence>
<proteinExistence type="predicted"/>
<organism evidence="6 7">
    <name type="scientific">Staurois parvus</name>
    <dbReference type="NCBI Taxonomy" id="386267"/>
    <lineage>
        <taxon>Eukaryota</taxon>
        <taxon>Metazoa</taxon>
        <taxon>Chordata</taxon>
        <taxon>Craniata</taxon>
        <taxon>Vertebrata</taxon>
        <taxon>Euteleostomi</taxon>
        <taxon>Amphibia</taxon>
        <taxon>Batrachia</taxon>
        <taxon>Anura</taxon>
        <taxon>Neobatrachia</taxon>
        <taxon>Ranoidea</taxon>
        <taxon>Ranidae</taxon>
        <taxon>Staurois</taxon>
    </lineage>
</organism>
<evidence type="ECO:0000256" key="1">
    <source>
        <dbReference type="ARBA" id="ARBA00004141"/>
    </source>
</evidence>
<evidence type="ECO:0000313" key="6">
    <source>
        <dbReference type="EMBL" id="CAI9585315.1"/>
    </source>
</evidence>
<evidence type="ECO:0000313" key="7">
    <source>
        <dbReference type="Proteomes" id="UP001162483"/>
    </source>
</evidence>
<comment type="subcellular location">
    <subcellularLocation>
        <location evidence="1">Membrane</location>
        <topology evidence="1">Multi-pass membrane protein</topology>
    </subcellularLocation>
</comment>
<keyword evidence="2 5" id="KW-0812">Transmembrane</keyword>
<dbReference type="EMBL" id="CATNWA010015635">
    <property type="protein sequence ID" value="CAI9585315.1"/>
    <property type="molecule type" value="Genomic_DNA"/>
</dbReference>
<feature type="transmembrane region" description="Helical" evidence="5">
    <location>
        <begin position="43"/>
        <end position="65"/>
    </location>
</feature>
<comment type="caution">
    <text evidence="6">The sequence shown here is derived from an EMBL/GenBank/DDBJ whole genome shotgun (WGS) entry which is preliminary data.</text>
</comment>